<dbReference type="Pfam" id="PF04126">
    <property type="entry name" value="Cyclophil_like"/>
    <property type="match status" value="1"/>
</dbReference>
<evidence type="ECO:0000313" key="3">
    <source>
        <dbReference type="Proteomes" id="UP000282654"/>
    </source>
</evidence>
<dbReference type="EMBL" id="RKRE01000001">
    <property type="protein sequence ID" value="RPF49721.1"/>
    <property type="molecule type" value="Genomic_DNA"/>
</dbReference>
<sequence length="130" mass="14012">MSNAAKRIVRIEVGAVTLQAALNDSQTARAVWEALPITGSANRWGDEIYFSVPLTLPEENPQELVAVGDIAYWPEGPALCLFFGPTPVSRGSEVRPASPVNVCGRIMGDATVLKAVRDGTPIRIVRPEEK</sequence>
<comment type="caution">
    <text evidence="2">The sequence shown here is derived from an EMBL/GenBank/DDBJ whole genome shotgun (WGS) entry which is preliminary data.</text>
</comment>
<feature type="domain" description="Cyclophilin TM1367-like" evidence="1">
    <location>
        <begin position="9"/>
        <end position="124"/>
    </location>
</feature>
<dbReference type="AlphaFoldDB" id="A0A3N5C0P4"/>
<evidence type="ECO:0000313" key="2">
    <source>
        <dbReference type="EMBL" id="RPF49721.1"/>
    </source>
</evidence>
<keyword evidence="3" id="KW-1185">Reference proteome</keyword>
<protein>
    <recommendedName>
        <fullName evidence="1">Cyclophilin TM1367-like domain-containing protein</fullName>
    </recommendedName>
</protein>
<gene>
    <name evidence="2" type="ORF">EDD75_0541</name>
</gene>
<dbReference type="InterPro" id="IPR029000">
    <property type="entry name" value="Cyclophilin-like_dom_sf"/>
</dbReference>
<organism evidence="2 3">
    <name type="scientific">Thermodesulfitimonas autotrophica</name>
    <dbReference type="NCBI Taxonomy" id="1894989"/>
    <lineage>
        <taxon>Bacteria</taxon>
        <taxon>Bacillati</taxon>
        <taxon>Bacillota</taxon>
        <taxon>Clostridia</taxon>
        <taxon>Thermoanaerobacterales</taxon>
        <taxon>Thermoanaerobacteraceae</taxon>
        <taxon>Thermodesulfitimonas</taxon>
    </lineage>
</organism>
<reference evidence="2 3" key="1">
    <citation type="submission" date="2018-11" db="EMBL/GenBank/DDBJ databases">
        <title>Genomic Encyclopedia of Type Strains, Phase IV (KMG-IV): sequencing the most valuable type-strain genomes for metagenomic binning, comparative biology and taxonomic classification.</title>
        <authorList>
            <person name="Goeker M."/>
        </authorList>
    </citation>
    <scope>NUCLEOTIDE SEQUENCE [LARGE SCALE GENOMIC DNA]</scope>
    <source>
        <strain evidence="2 3">DSM 102936</strain>
    </source>
</reference>
<dbReference type="RefSeq" id="WP_245963030.1">
    <property type="nucleotide sequence ID" value="NZ_RKRE01000001.1"/>
</dbReference>
<dbReference type="SUPFAM" id="SSF50891">
    <property type="entry name" value="Cyclophilin-like"/>
    <property type="match status" value="1"/>
</dbReference>
<dbReference type="Gene3D" id="2.40.100.20">
    <property type="match status" value="1"/>
</dbReference>
<dbReference type="Proteomes" id="UP000282654">
    <property type="component" value="Unassembled WGS sequence"/>
</dbReference>
<evidence type="ECO:0000259" key="1">
    <source>
        <dbReference type="Pfam" id="PF04126"/>
    </source>
</evidence>
<name>A0A3N5C0P4_9THEO</name>
<accession>A0A3N5C0P4</accession>
<proteinExistence type="predicted"/>
<dbReference type="InterPro" id="IPR025658">
    <property type="entry name" value="Cyclophilin_TM1367"/>
</dbReference>